<sequence length="96" mass="10362">MEDGFVGSAYGVPSDGGIEAIYQVAQQEGVLLDPVYTGKAMHGLITLAKEGRIAADSSVIFMHCGGSRRFIRSLKNFWSTDHADSEPSAGSRTRRQ</sequence>
<dbReference type="SUPFAM" id="SSF53686">
    <property type="entry name" value="Tryptophan synthase beta subunit-like PLP-dependent enzymes"/>
    <property type="match status" value="1"/>
</dbReference>
<name>A0A2X3L1J5_9ENTR</name>
<protein>
    <submittedName>
        <fullName evidence="5">D-cysteine desulfhydrase</fullName>
        <ecNumber evidence="5">4.4.1.15</ecNumber>
    </submittedName>
</protein>
<keyword evidence="5" id="KW-0456">Lyase</keyword>
<keyword evidence="3" id="KW-0663">Pyridoxal phosphate</keyword>
<dbReference type="InterPro" id="IPR001926">
    <property type="entry name" value="TrpB-like_PALP"/>
</dbReference>
<dbReference type="InterPro" id="IPR036052">
    <property type="entry name" value="TrpB-like_PALP_sf"/>
</dbReference>
<comment type="cofactor">
    <cofactor evidence="1">
        <name>pyridoxal 5'-phosphate</name>
        <dbReference type="ChEBI" id="CHEBI:597326"/>
    </cofactor>
</comment>
<accession>A0A2X3L1J5</accession>
<evidence type="ECO:0000313" key="5">
    <source>
        <dbReference type="EMBL" id="SQC93690.1"/>
    </source>
</evidence>
<reference evidence="5 6" key="1">
    <citation type="submission" date="2018-06" db="EMBL/GenBank/DDBJ databases">
        <authorList>
            <consortium name="Pathogen Informatics"/>
            <person name="Doyle S."/>
        </authorList>
    </citation>
    <scope>NUCLEOTIDE SEQUENCE [LARGE SCALE GENOMIC DNA]</scope>
    <source>
        <strain evidence="5 6">NCTC12120</strain>
    </source>
</reference>
<dbReference type="EC" id="4.4.1.15" evidence="5"/>
<proteinExistence type="inferred from homology"/>
<dbReference type="Gene3D" id="3.40.50.1100">
    <property type="match status" value="1"/>
</dbReference>
<gene>
    <name evidence="5" type="primary">dcyD_2</name>
    <name evidence="5" type="ORF">NCTC12120_06805</name>
</gene>
<dbReference type="PANTHER" id="PTHR43780">
    <property type="entry name" value="1-AMINOCYCLOPROPANE-1-CARBOXYLATE DEAMINASE-RELATED"/>
    <property type="match status" value="1"/>
</dbReference>
<dbReference type="GO" id="GO:0019148">
    <property type="term" value="F:D-cysteine desulfhydrase activity"/>
    <property type="evidence" value="ECO:0007669"/>
    <property type="project" value="UniProtKB-EC"/>
</dbReference>
<dbReference type="AlphaFoldDB" id="A0A2X3L1J5"/>
<evidence type="ECO:0000313" key="6">
    <source>
        <dbReference type="Proteomes" id="UP000251197"/>
    </source>
</evidence>
<evidence type="ECO:0000259" key="4">
    <source>
        <dbReference type="Pfam" id="PF00291"/>
    </source>
</evidence>
<dbReference type="Proteomes" id="UP000251197">
    <property type="component" value="Unassembled WGS sequence"/>
</dbReference>
<feature type="domain" description="Tryptophan synthase beta chain-like PALP" evidence="4">
    <location>
        <begin position="3"/>
        <end position="65"/>
    </location>
</feature>
<organism evidence="5 6">
    <name type="scientific">Cedecea neteri</name>
    <dbReference type="NCBI Taxonomy" id="158822"/>
    <lineage>
        <taxon>Bacteria</taxon>
        <taxon>Pseudomonadati</taxon>
        <taxon>Pseudomonadota</taxon>
        <taxon>Gammaproteobacteria</taxon>
        <taxon>Enterobacterales</taxon>
        <taxon>Enterobacteriaceae</taxon>
        <taxon>Cedecea</taxon>
    </lineage>
</organism>
<dbReference type="Pfam" id="PF00291">
    <property type="entry name" value="PALP"/>
    <property type="match status" value="1"/>
</dbReference>
<dbReference type="InterPro" id="IPR027278">
    <property type="entry name" value="ACCD_DCysDesulf"/>
</dbReference>
<comment type="similarity">
    <text evidence="2">Belongs to the ACC deaminase/D-cysteine desulfhydrase family.</text>
</comment>
<evidence type="ECO:0000256" key="1">
    <source>
        <dbReference type="ARBA" id="ARBA00001933"/>
    </source>
</evidence>
<dbReference type="PANTHER" id="PTHR43780:SF2">
    <property type="entry name" value="1-AMINOCYCLOPROPANE-1-CARBOXYLATE DEAMINASE-RELATED"/>
    <property type="match status" value="1"/>
</dbReference>
<dbReference type="EMBL" id="UAVU01000011">
    <property type="protein sequence ID" value="SQC93690.1"/>
    <property type="molecule type" value="Genomic_DNA"/>
</dbReference>
<evidence type="ECO:0000256" key="3">
    <source>
        <dbReference type="ARBA" id="ARBA00022898"/>
    </source>
</evidence>
<evidence type="ECO:0000256" key="2">
    <source>
        <dbReference type="ARBA" id="ARBA00008639"/>
    </source>
</evidence>